<dbReference type="PANTHER" id="PTHR23416:SF23">
    <property type="entry name" value="ACETYLTRANSFERASE C18B11.09C-RELATED"/>
    <property type="match status" value="1"/>
</dbReference>
<dbReference type="EMBL" id="CP077683">
    <property type="protein sequence ID" value="QXE91547.1"/>
    <property type="molecule type" value="Genomic_DNA"/>
</dbReference>
<keyword evidence="5" id="KW-1185">Reference proteome</keyword>
<sequence>MRKRVELGRFDNSWYNPGRGGGLRLIWYFTNLIFFQSYFFPVYGLKTKILRLFGAEVGKNLVIKPSVNVKYPWNLKIGNDVWIGENVWIDSLAQVTIGSDVCISQGAMLLTGNHDYKKSTFDLMLGEIVLEDGVWVGAQSTVCPGVHCRSHSILSVGSVASKDLEEYAIYQGIPAVKVRERVID</sequence>
<evidence type="ECO:0000256" key="2">
    <source>
        <dbReference type="ARBA" id="ARBA00022679"/>
    </source>
</evidence>
<dbReference type="InterPro" id="IPR051159">
    <property type="entry name" value="Hexapeptide_acetyltransf"/>
</dbReference>
<accession>A0ABX8LIN1</accession>
<dbReference type="RefSeq" id="WP_217288128.1">
    <property type="nucleotide sequence ID" value="NZ_CP077683.1"/>
</dbReference>
<protein>
    <submittedName>
        <fullName evidence="4">WcaF family extracellular polysaccharide biosynthesis acetyltransferase</fullName>
    </submittedName>
</protein>
<evidence type="ECO:0000313" key="4">
    <source>
        <dbReference type="EMBL" id="QXE91547.1"/>
    </source>
</evidence>
<evidence type="ECO:0000256" key="1">
    <source>
        <dbReference type="ARBA" id="ARBA00007274"/>
    </source>
</evidence>
<dbReference type="PANTHER" id="PTHR23416">
    <property type="entry name" value="SIALIC ACID SYNTHASE-RELATED"/>
    <property type="match status" value="1"/>
</dbReference>
<evidence type="ECO:0000256" key="3">
    <source>
        <dbReference type="SAM" id="Phobius"/>
    </source>
</evidence>
<dbReference type="NCBIfam" id="NF007797">
    <property type="entry name" value="PRK10502.1"/>
    <property type="match status" value="1"/>
</dbReference>
<evidence type="ECO:0000313" key="5">
    <source>
        <dbReference type="Proteomes" id="UP000683559"/>
    </source>
</evidence>
<gene>
    <name evidence="4" type="ORF">KP001_03090</name>
</gene>
<proteinExistence type="inferred from homology"/>
<organism evidence="4 5">
    <name type="scientific">Geomonas subterranea</name>
    <dbReference type="NCBI Taxonomy" id="2847989"/>
    <lineage>
        <taxon>Bacteria</taxon>
        <taxon>Pseudomonadati</taxon>
        <taxon>Thermodesulfobacteriota</taxon>
        <taxon>Desulfuromonadia</taxon>
        <taxon>Geobacterales</taxon>
        <taxon>Geobacteraceae</taxon>
        <taxon>Geomonas</taxon>
    </lineage>
</organism>
<name>A0ABX8LIN1_9BACT</name>
<keyword evidence="3" id="KW-0812">Transmembrane</keyword>
<dbReference type="CDD" id="cd05825">
    <property type="entry name" value="LbH_wcaF_like"/>
    <property type="match status" value="1"/>
</dbReference>
<reference evidence="4 5" key="1">
    <citation type="submission" date="2021-06" db="EMBL/GenBank/DDBJ databases">
        <title>Gemonas diversity in paddy soil.</title>
        <authorList>
            <person name="Liu G."/>
        </authorList>
    </citation>
    <scope>NUCLEOTIDE SEQUENCE [LARGE SCALE GENOMIC DNA]</scope>
    <source>
        <strain evidence="4 5">RG2</strain>
    </source>
</reference>
<keyword evidence="3" id="KW-0472">Membrane</keyword>
<dbReference type="Proteomes" id="UP000683559">
    <property type="component" value="Chromosome"/>
</dbReference>
<keyword evidence="2" id="KW-0808">Transferase</keyword>
<keyword evidence="3" id="KW-1133">Transmembrane helix</keyword>
<feature type="transmembrane region" description="Helical" evidence="3">
    <location>
        <begin position="25"/>
        <end position="45"/>
    </location>
</feature>
<comment type="similarity">
    <text evidence="1">Belongs to the transferase hexapeptide repeat family.</text>
</comment>